<dbReference type="HOGENOM" id="CLU_033464_0_0_1"/>
<protein>
    <submittedName>
        <fullName evidence="2">Uncharacterized protein</fullName>
    </submittedName>
</protein>
<feature type="compositionally biased region" description="Basic and acidic residues" evidence="1">
    <location>
        <begin position="342"/>
        <end position="360"/>
    </location>
</feature>
<dbReference type="OrthoDB" id="2311180at2759"/>
<comment type="caution">
    <text evidence="2">The sequence shown here is derived from an EMBL/GenBank/DDBJ whole genome shotgun (WGS) entry which is preliminary data.</text>
</comment>
<gene>
    <name evidence="2" type="ORF">ACRE_085140</name>
</gene>
<dbReference type="Proteomes" id="UP000029964">
    <property type="component" value="Unassembled WGS sequence"/>
</dbReference>
<dbReference type="AlphaFoldDB" id="A0A086SUK2"/>
<evidence type="ECO:0000313" key="2">
    <source>
        <dbReference type="EMBL" id="KFH40784.1"/>
    </source>
</evidence>
<organism evidence="2 3">
    <name type="scientific">Hapsidospora chrysogenum (strain ATCC 11550 / CBS 779.69 / DSM 880 / IAM 14645 / JCM 23072 / IMI 49137)</name>
    <name type="common">Acremonium chrysogenum</name>
    <dbReference type="NCBI Taxonomy" id="857340"/>
    <lineage>
        <taxon>Eukaryota</taxon>
        <taxon>Fungi</taxon>
        <taxon>Dikarya</taxon>
        <taxon>Ascomycota</taxon>
        <taxon>Pezizomycotina</taxon>
        <taxon>Sordariomycetes</taxon>
        <taxon>Hypocreomycetidae</taxon>
        <taxon>Hypocreales</taxon>
        <taxon>Bionectriaceae</taxon>
        <taxon>Hapsidospora</taxon>
    </lineage>
</organism>
<evidence type="ECO:0000313" key="3">
    <source>
        <dbReference type="Proteomes" id="UP000029964"/>
    </source>
</evidence>
<reference evidence="3" key="1">
    <citation type="journal article" date="2014" name="Genome Announc.">
        <title>Genome sequence and annotation of Acremonium chrysogenum, producer of the beta-lactam antibiotic cephalosporin C.</title>
        <authorList>
            <person name="Terfehr D."/>
            <person name="Dahlmann T.A."/>
            <person name="Specht T."/>
            <person name="Zadra I."/>
            <person name="Kuernsteiner H."/>
            <person name="Kueck U."/>
        </authorList>
    </citation>
    <scope>NUCLEOTIDE SEQUENCE [LARGE SCALE GENOMIC DNA]</scope>
    <source>
        <strain evidence="3">ATCC 11550 / CBS 779.69 / DSM 880 / IAM 14645 / JCM 23072 / IMI 49137</strain>
    </source>
</reference>
<sequence length="465" mass="53743">MDSEPVETCMFFVDDSNIWIEAQKFAALGNRHMPKLKDSDVDPRLRIDIGKLIATLCKGREQGPSFLYGSRPPPNDSVWKAFENKFRFKTKIYNRNLHNKEKEVDNSMATDLVTEAAELRIRAEYNTTFKQKKKKMIFVVITGDRDMLPPVRRVLESDIRVELWGWRKGIAKEYYTESSGLLSVNHLDSEFHKIFFTNFHSTRRVNKAQPVDPARAIVLCGFDEPNGESLDEFSIAKELIQWRHLFFIVPSTSKSEILVEFPNVSNIESMISKSRQLFKGILTVVSWPEYSQRFNKRVPDVVQKKNMYAPLMESHSHHSTYDPGQAACEVAKGKPEPSSNADLKDGHGAKEEEQGLHDPDDNQGWETVTRSDPGKDHRRALRQRQQCPSSVRCRKRGECAYRHSKEERDMFQDNPNQDFSLWKTKRCNKVSCNRGRKCAFAHTPEEGWCLFCKHGGHCTDECRYN</sequence>
<proteinExistence type="predicted"/>
<dbReference type="Gene3D" id="3.40.50.1010">
    <property type="entry name" value="5'-nuclease"/>
    <property type="match status" value="1"/>
</dbReference>
<feature type="region of interest" description="Disordered" evidence="1">
    <location>
        <begin position="314"/>
        <end position="383"/>
    </location>
</feature>
<dbReference type="STRING" id="857340.A0A086SUK2"/>
<keyword evidence="3" id="KW-1185">Reference proteome</keyword>
<dbReference type="EMBL" id="JPKY01000168">
    <property type="protein sequence ID" value="KFH40784.1"/>
    <property type="molecule type" value="Genomic_DNA"/>
</dbReference>
<evidence type="ECO:0000256" key="1">
    <source>
        <dbReference type="SAM" id="MobiDB-lite"/>
    </source>
</evidence>
<accession>A0A086SUK2</accession>
<name>A0A086SUK2_HAPC1</name>